<keyword evidence="3" id="KW-1185">Reference proteome</keyword>
<sequence>MPETGQARVAPLAPEERDERQAALVKQAGAELGVYTTLVRNPEVFGALLPLSGRLLEQTTLGPSARELLILRVAWRCRAVYVWSHHVDVGRSAGLTDDDLAALATDTVDGRDPLRELLLRAADELVADHRLSDRTWHGLAARYPADQIIEICVLAGHYVMLAGTLNSLGVQNEDGFATPEWAVR</sequence>
<organism evidence="2 3">
    <name type="scientific">Nonomuraea insulae</name>
    <dbReference type="NCBI Taxonomy" id="1616787"/>
    <lineage>
        <taxon>Bacteria</taxon>
        <taxon>Bacillati</taxon>
        <taxon>Actinomycetota</taxon>
        <taxon>Actinomycetes</taxon>
        <taxon>Streptosporangiales</taxon>
        <taxon>Streptosporangiaceae</taxon>
        <taxon>Nonomuraea</taxon>
    </lineage>
</organism>
<dbReference type="Pfam" id="PF02627">
    <property type="entry name" value="CMD"/>
    <property type="match status" value="1"/>
</dbReference>
<evidence type="ECO:0000313" key="3">
    <source>
        <dbReference type="Proteomes" id="UP001596058"/>
    </source>
</evidence>
<dbReference type="InterPro" id="IPR029032">
    <property type="entry name" value="AhpD-like"/>
</dbReference>
<feature type="domain" description="Carboxymuconolactone decarboxylase-like" evidence="1">
    <location>
        <begin position="42"/>
        <end position="122"/>
    </location>
</feature>
<comment type="caution">
    <text evidence="2">The sequence shown here is derived from an EMBL/GenBank/DDBJ whole genome shotgun (WGS) entry which is preliminary data.</text>
</comment>
<evidence type="ECO:0000259" key="1">
    <source>
        <dbReference type="Pfam" id="PF02627"/>
    </source>
</evidence>
<reference evidence="3" key="1">
    <citation type="journal article" date="2019" name="Int. J. Syst. Evol. Microbiol.">
        <title>The Global Catalogue of Microorganisms (GCM) 10K type strain sequencing project: providing services to taxonomists for standard genome sequencing and annotation.</title>
        <authorList>
            <consortium name="The Broad Institute Genomics Platform"/>
            <consortium name="The Broad Institute Genome Sequencing Center for Infectious Disease"/>
            <person name="Wu L."/>
            <person name="Ma J."/>
        </authorList>
    </citation>
    <scope>NUCLEOTIDE SEQUENCE [LARGE SCALE GENOMIC DNA]</scope>
    <source>
        <strain evidence="3">CCUG 53903</strain>
    </source>
</reference>
<dbReference type="Proteomes" id="UP001596058">
    <property type="component" value="Unassembled WGS sequence"/>
</dbReference>
<proteinExistence type="predicted"/>
<dbReference type="Gene3D" id="1.20.1290.10">
    <property type="entry name" value="AhpD-like"/>
    <property type="match status" value="1"/>
</dbReference>
<accession>A0ABW1DBJ6</accession>
<evidence type="ECO:0000313" key="2">
    <source>
        <dbReference type="EMBL" id="MFC5835172.1"/>
    </source>
</evidence>
<dbReference type="SUPFAM" id="SSF69118">
    <property type="entry name" value="AhpD-like"/>
    <property type="match status" value="1"/>
</dbReference>
<dbReference type="PANTHER" id="PTHR34846:SF5">
    <property type="entry name" value="CARBOXYMUCONOLACTONE DECARBOXYLASE-LIKE DOMAIN-CONTAINING PROTEIN"/>
    <property type="match status" value="1"/>
</dbReference>
<dbReference type="RefSeq" id="WP_379524581.1">
    <property type="nucleotide sequence ID" value="NZ_JBHSPA010000118.1"/>
</dbReference>
<dbReference type="PANTHER" id="PTHR34846">
    <property type="entry name" value="4-CARBOXYMUCONOLACTONE DECARBOXYLASE FAMILY PROTEIN (AFU_ORTHOLOGUE AFUA_6G11590)"/>
    <property type="match status" value="1"/>
</dbReference>
<name>A0ABW1DBJ6_9ACTN</name>
<dbReference type="EMBL" id="JBHSPA010000118">
    <property type="protein sequence ID" value="MFC5835172.1"/>
    <property type="molecule type" value="Genomic_DNA"/>
</dbReference>
<protein>
    <submittedName>
        <fullName evidence="2">Carboxymuconolactone decarboxylase family protein</fullName>
    </submittedName>
</protein>
<dbReference type="InterPro" id="IPR003779">
    <property type="entry name" value="CMD-like"/>
</dbReference>
<gene>
    <name evidence="2" type="ORF">ACFPZ3_66035</name>
</gene>